<protein>
    <recommendedName>
        <fullName evidence="5">Protein kinase domain-containing protein</fullName>
    </recommendedName>
</protein>
<dbReference type="GO" id="GO:0004674">
    <property type="term" value="F:protein serine/threonine kinase activity"/>
    <property type="evidence" value="ECO:0007669"/>
    <property type="project" value="InterPro"/>
</dbReference>
<dbReference type="GO" id="GO:0000407">
    <property type="term" value="C:phagophore assembly site"/>
    <property type="evidence" value="ECO:0007669"/>
    <property type="project" value="TreeGrafter"/>
</dbReference>
<dbReference type="CDD" id="cd00180">
    <property type="entry name" value="PKc"/>
    <property type="match status" value="1"/>
</dbReference>
<proteinExistence type="predicted"/>
<evidence type="ECO:0000256" key="1">
    <source>
        <dbReference type="ARBA" id="ARBA00022679"/>
    </source>
</evidence>
<dbReference type="PANTHER" id="PTHR24348">
    <property type="entry name" value="SERINE/THREONINE-PROTEIN KINASE UNC-51-RELATED"/>
    <property type="match status" value="1"/>
</dbReference>
<keyword evidence="4" id="KW-0067">ATP-binding</keyword>
<dbReference type="GO" id="GO:0005524">
    <property type="term" value="F:ATP binding"/>
    <property type="evidence" value="ECO:0007669"/>
    <property type="project" value="UniProtKB-KW"/>
</dbReference>
<dbReference type="PROSITE" id="PS50011">
    <property type="entry name" value="PROTEIN_KINASE_DOM"/>
    <property type="match status" value="1"/>
</dbReference>
<dbReference type="Pfam" id="PF00069">
    <property type="entry name" value="Pkinase"/>
    <property type="match status" value="1"/>
</dbReference>
<dbReference type="InterPro" id="IPR000719">
    <property type="entry name" value="Prot_kinase_dom"/>
</dbReference>
<evidence type="ECO:0000256" key="3">
    <source>
        <dbReference type="ARBA" id="ARBA00022777"/>
    </source>
</evidence>
<dbReference type="InterPro" id="IPR045269">
    <property type="entry name" value="Atg1-like"/>
</dbReference>
<keyword evidence="3" id="KW-0418">Kinase</keyword>
<keyword evidence="2" id="KW-0547">Nucleotide-binding</keyword>
<dbReference type="GO" id="GO:0016020">
    <property type="term" value="C:membrane"/>
    <property type="evidence" value="ECO:0007669"/>
    <property type="project" value="TreeGrafter"/>
</dbReference>
<organism evidence="6 7">
    <name type="scientific">Paramecium octaurelia</name>
    <dbReference type="NCBI Taxonomy" id="43137"/>
    <lineage>
        <taxon>Eukaryota</taxon>
        <taxon>Sar</taxon>
        <taxon>Alveolata</taxon>
        <taxon>Ciliophora</taxon>
        <taxon>Intramacronucleata</taxon>
        <taxon>Oligohymenophorea</taxon>
        <taxon>Peniculida</taxon>
        <taxon>Parameciidae</taxon>
        <taxon>Paramecium</taxon>
    </lineage>
</organism>
<comment type="caution">
    <text evidence="6">The sequence shown here is derived from an EMBL/GenBank/DDBJ whole genome shotgun (WGS) entry which is preliminary data.</text>
</comment>
<feature type="domain" description="Protein kinase" evidence="5">
    <location>
        <begin position="12"/>
        <end position="272"/>
    </location>
</feature>
<keyword evidence="1" id="KW-0808">Transferase</keyword>
<evidence type="ECO:0000313" key="6">
    <source>
        <dbReference type="EMBL" id="CAD8210709.1"/>
    </source>
</evidence>
<dbReference type="SMART" id="SM00220">
    <property type="entry name" value="S_TKc"/>
    <property type="match status" value="1"/>
</dbReference>
<dbReference type="InterPro" id="IPR008271">
    <property type="entry name" value="Ser/Thr_kinase_AS"/>
</dbReference>
<dbReference type="AlphaFoldDB" id="A0A8S1YAB1"/>
<evidence type="ECO:0000256" key="4">
    <source>
        <dbReference type="ARBA" id="ARBA00022840"/>
    </source>
</evidence>
<dbReference type="PROSITE" id="PS00108">
    <property type="entry name" value="PROTEIN_KINASE_ST"/>
    <property type="match status" value="1"/>
</dbReference>
<dbReference type="Proteomes" id="UP000683925">
    <property type="component" value="Unassembled WGS sequence"/>
</dbReference>
<evidence type="ECO:0000256" key="2">
    <source>
        <dbReference type="ARBA" id="ARBA00022741"/>
    </source>
</evidence>
<dbReference type="EMBL" id="CAJJDP010000153">
    <property type="protein sequence ID" value="CAD8210709.1"/>
    <property type="molecule type" value="Genomic_DNA"/>
</dbReference>
<evidence type="ECO:0000259" key="5">
    <source>
        <dbReference type="PROSITE" id="PS50011"/>
    </source>
</evidence>
<keyword evidence="7" id="KW-1185">Reference proteome</keyword>
<dbReference type="GO" id="GO:0010506">
    <property type="term" value="P:regulation of autophagy"/>
    <property type="evidence" value="ECO:0007669"/>
    <property type="project" value="InterPro"/>
</dbReference>
<dbReference type="GO" id="GO:0005776">
    <property type="term" value="C:autophagosome"/>
    <property type="evidence" value="ECO:0007669"/>
    <property type="project" value="TreeGrafter"/>
</dbReference>
<reference evidence="6" key="1">
    <citation type="submission" date="2021-01" db="EMBL/GenBank/DDBJ databases">
        <authorList>
            <consortium name="Genoscope - CEA"/>
            <person name="William W."/>
        </authorList>
    </citation>
    <scope>NUCLEOTIDE SEQUENCE</scope>
</reference>
<dbReference type="OrthoDB" id="5337378at2759"/>
<name>A0A8S1YAB1_PAROT</name>
<dbReference type="PANTHER" id="PTHR24348:SF22">
    <property type="entry name" value="NON-SPECIFIC SERINE_THREONINE PROTEIN KINASE"/>
    <property type="match status" value="1"/>
</dbReference>
<evidence type="ECO:0000313" key="7">
    <source>
        <dbReference type="Proteomes" id="UP000683925"/>
    </source>
</evidence>
<dbReference type="GO" id="GO:0005829">
    <property type="term" value="C:cytosol"/>
    <property type="evidence" value="ECO:0007669"/>
    <property type="project" value="TreeGrafter"/>
</dbReference>
<accession>A0A8S1YAB1</accession>
<dbReference type="GO" id="GO:0000045">
    <property type="term" value="P:autophagosome assembly"/>
    <property type="evidence" value="ECO:0007669"/>
    <property type="project" value="TreeGrafter"/>
</dbReference>
<sequence length="520" mass="59919">MTNILVVSQYEIYKNKLIGEGQYGKVYACKDTCNPNLQLCAKIIEDKIQDPKTGREMELMQMIMEQGKNNKHIVGVYHVDVNKSRIVLILERCECDLQMQFKERRQNDKYYTPEEAINILKQIIKGYKLLYDNNVIHRDIKPQNILYLDGVYKIADFGLARVYQTNDELTKSGTPKYASPQLFEEGSNFTNSADIYSLGIVCYELIFGGLPYQVNNLQQLITKLKQLESNPIKVNRSAAGMTEEIANLIENMLKYNENKRISWNGLFSHPLLKDQPTSLVLPVPQIAKIPTMPQMSQTPQFQIKAPLFIQSANPQKQDQKLTQPPSLPGFQQTLDISDQLFQIAVFMNYVLDSLDKHLNQQRQIHADVIKIKQQLFYLSSCFYQHSKAMKLKSQPSSNNNYALADVERAITQLETTKQLLVDQTNNYGLSKDFPIKETLADYTGYFTQLSSLLAIQFLFPYTNKCSYYLEYLQLLFCLSKMKVLKEAKEATIIHKYIVDIQSQLQNEIVIKQTLNSKINN</sequence>
<dbReference type="OMA" id="YACEDTQ"/>
<gene>
    <name evidence="6" type="ORF">POCTA_138.1.T1510164</name>
</gene>